<keyword evidence="7 14" id="KW-0808">Transferase</keyword>
<evidence type="ECO:0000256" key="5">
    <source>
        <dbReference type="ARBA" id="ARBA00022605"/>
    </source>
</evidence>
<dbReference type="FunFam" id="3.40.50.1220:FF:000008">
    <property type="entry name" value="Acetolactate synthase"/>
    <property type="match status" value="1"/>
</dbReference>
<dbReference type="InterPro" id="IPR011766">
    <property type="entry name" value="TPP_enzyme_TPP-bd"/>
</dbReference>
<evidence type="ECO:0000259" key="18">
    <source>
        <dbReference type="Pfam" id="PF02776"/>
    </source>
</evidence>
<evidence type="ECO:0000256" key="14">
    <source>
        <dbReference type="RuleBase" id="RU003591"/>
    </source>
</evidence>
<evidence type="ECO:0000256" key="12">
    <source>
        <dbReference type="ARBA" id="ARBA00023304"/>
    </source>
</evidence>
<keyword evidence="10 14" id="KW-0460">Magnesium</keyword>
<evidence type="ECO:0000259" key="17">
    <source>
        <dbReference type="Pfam" id="PF02775"/>
    </source>
</evidence>
<dbReference type="InterPro" id="IPR045229">
    <property type="entry name" value="TPP_enz"/>
</dbReference>
<keyword evidence="5 14" id="KW-0028">Amino-acid biosynthesis</keyword>
<dbReference type="GO" id="GO:0009097">
    <property type="term" value="P:isoleucine biosynthetic process"/>
    <property type="evidence" value="ECO:0007669"/>
    <property type="project" value="UniProtKB-UniPathway"/>
</dbReference>
<dbReference type="InterPro" id="IPR029061">
    <property type="entry name" value="THDP-binding"/>
</dbReference>
<dbReference type="InterPro" id="IPR012846">
    <property type="entry name" value="Acetolactate_synth_lsu"/>
</dbReference>
<dbReference type="FunFam" id="3.40.50.970:FF:000016">
    <property type="entry name" value="Acetolactate synthase"/>
    <property type="match status" value="1"/>
</dbReference>
<evidence type="ECO:0000256" key="15">
    <source>
        <dbReference type="SAM" id="MobiDB-lite"/>
    </source>
</evidence>
<evidence type="ECO:0000256" key="7">
    <source>
        <dbReference type="ARBA" id="ARBA00022679"/>
    </source>
</evidence>
<dbReference type="STRING" id="341036.SAMN05660649_03613"/>
<keyword evidence="11 14" id="KW-0786">Thiamine pyrophosphate</keyword>
<feature type="domain" description="Thiamine pyrophosphate enzyme TPP-binding" evidence="17">
    <location>
        <begin position="383"/>
        <end position="529"/>
    </location>
</feature>
<dbReference type="Pfam" id="PF00205">
    <property type="entry name" value="TPP_enzyme_M"/>
    <property type="match status" value="1"/>
</dbReference>
<comment type="similarity">
    <text evidence="3 14">Belongs to the TPP enzyme family.</text>
</comment>
<evidence type="ECO:0000256" key="13">
    <source>
        <dbReference type="ARBA" id="ARBA00048670"/>
    </source>
</evidence>
<gene>
    <name evidence="19" type="ORF">SAMN05660649_03613</name>
</gene>
<comment type="cofactor">
    <cofactor evidence="14">
        <name>thiamine diphosphate</name>
        <dbReference type="ChEBI" id="CHEBI:58937"/>
    </cofactor>
    <text evidence="14">Binds 1 thiamine pyrophosphate per subunit.</text>
</comment>
<feature type="domain" description="Thiamine pyrophosphate enzyme central" evidence="16">
    <location>
        <begin position="192"/>
        <end position="327"/>
    </location>
</feature>
<dbReference type="Gene3D" id="3.40.50.970">
    <property type="match status" value="2"/>
</dbReference>
<dbReference type="GO" id="GO:0003984">
    <property type="term" value="F:acetolactate synthase activity"/>
    <property type="evidence" value="ECO:0007669"/>
    <property type="project" value="UniProtKB-EC"/>
</dbReference>
<dbReference type="EMBL" id="FOOX01000014">
    <property type="protein sequence ID" value="SFH03942.1"/>
    <property type="molecule type" value="Genomic_DNA"/>
</dbReference>
<reference evidence="20" key="1">
    <citation type="submission" date="2016-10" db="EMBL/GenBank/DDBJ databases">
        <authorList>
            <person name="Varghese N."/>
            <person name="Submissions S."/>
        </authorList>
    </citation>
    <scope>NUCLEOTIDE SEQUENCE [LARGE SCALE GENOMIC DNA]</scope>
    <source>
        <strain evidence="20">DSM 17038</strain>
    </source>
</reference>
<evidence type="ECO:0000256" key="9">
    <source>
        <dbReference type="ARBA" id="ARBA00022827"/>
    </source>
</evidence>
<comment type="pathway">
    <text evidence="2 14">Amino-acid biosynthesis; L-valine biosynthesis; L-valine from pyruvate: step 1/4.</text>
</comment>
<dbReference type="PROSITE" id="PS00187">
    <property type="entry name" value="TPP_ENZYMES"/>
    <property type="match status" value="1"/>
</dbReference>
<dbReference type="GO" id="GO:0050660">
    <property type="term" value="F:flavin adenine dinucleotide binding"/>
    <property type="evidence" value="ECO:0007669"/>
    <property type="project" value="InterPro"/>
</dbReference>
<name>A0A1I2WRW4_9FIRM</name>
<evidence type="ECO:0000256" key="1">
    <source>
        <dbReference type="ARBA" id="ARBA00004974"/>
    </source>
</evidence>
<dbReference type="InterPro" id="IPR000399">
    <property type="entry name" value="TPP-bd_CS"/>
</dbReference>
<keyword evidence="8 14" id="KW-0479">Metal-binding</keyword>
<keyword evidence="12 14" id="KW-0100">Branched-chain amino acid biosynthesis</keyword>
<sequence length="552" mass="59779">MKKTGAQILVESLLAEGVDTIFGYPGGQALPIYDALYDADIRHILTRHEQGAAHAADGYARASGKPGVCLATSGPGATNLVTGIANAYMDSVPLVAITGQVPTSMLGRDSFQEADITGITLPITKHNYLVKDVKDLATIIREAFYIATTGRPGPVLIDMPRDVSAGETEYQDPGPAHLPGYDVKTDPDPEQVARAVRAIEEAERPVIYAGGGVISANAHVELLKLAEMLLAPVATTLMGLGGFPGNHPLSVGMLGMHGSKYANYAVSECDLLIGVGVRFDDRVTSKLEAFAPNATVIHIDIDPAEIGKNVGVDIPVVGDVRTTLRELAGRLQPRLVSKWRDKIQVWKKEYPIEFEENGRIKPQEVIREIYHATGGNARITTEVGQHQMWAAHYFTYTRPRTFISSGGLGTMGFGFPAAIGVQLACPGETVIDIAGDGSIQMNIQELATAVSHKLPVKIAILNNGFLGMVRQWQELFYDRRYSYTELDNPDFVKIAEAYGAVGIRVDKKSEVRPALDEALRIDKPVVLDFVIEREENVMPFVPPGEAINNMLG</sequence>
<dbReference type="AlphaFoldDB" id="A0A1I2WRW4"/>
<dbReference type="InterPro" id="IPR012001">
    <property type="entry name" value="Thiamin_PyroP_enz_TPP-bd_dom"/>
</dbReference>
<evidence type="ECO:0000256" key="8">
    <source>
        <dbReference type="ARBA" id="ARBA00022723"/>
    </source>
</evidence>
<dbReference type="InterPro" id="IPR039368">
    <property type="entry name" value="AHAS_TPP"/>
</dbReference>
<dbReference type="PANTHER" id="PTHR18968:SF13">
    <property type="entry name" value="ACETOLACTATE SYNTHASE CATALYTIC SUBUNIT, MITOCHONDRIAL"/>
    <property type="match status" value="1"/>
</dbReference>
<evidence type="ECO:0000313" key="20">
    <source>
        <dbReference type="Proteomes" id="UP000199337"/>
    </source>
</evidence>
<dbReference type="GO" id="GO:0000287">
    <property type="term" value="F:magnesium ion binding"/>
    <property type="evidence" value="ECO:0007669"/>
    <property type="project" value="UniProtKB-UniRule"/>
</dbReference>
<dbReference type="Proteomes" id="UP000199337">
    <property type="component" value="Unassembled WGS sequence"/>
</dbReference>
<dbReference type="GO" id="GO:0005948">
    <property type="term" value="C:acetolactate synthase complex"/>
    <property type="evidence" value="ECO:0007669"/>
    <property type="project" value="TreeGrafter"/>
</dbReference>
<dbReference type="Gene3D" id="3.40.50.1220">
    <property type="entry name" value="TPP-binding domain"/>
    <property type="match status" value="1"/>
</dbReference>
<dbReference type="CDD" id="cd02015">
    <property type="entry name" value="TPP_AHAS"/>
    <property type="match status" value="1"/>
</dbReference>
<evidence type="ECO:0000256" key="6">
    <source>
        <dbReference type="ARBA" id="ARBA00022630"/>
    </source>
</evidence>
<dbReference type="EC" id="2.2.1.6" evidence="4 14"/>
<evidence type="ECO:0000256" key="3">
    <source>
        <dbReference type="ARBA" id="ARBA00007812"/>
    </source>
</evidence>
<evidence type="ECO:0000256" key="4">
    <source>
        <dbReference type="ARBA" id="ARBA00013145"/>
    </source>
</evidence>
<comment type="catalytic activity">
    <reaction evidence="13 14">
        <text>2 pyruvate + H(+) = (2S)-2-acetolactate + CO2</text>
        <dbReference type="Rhea" id="RHEA:25249"/>
        <dbReference type="ChEBI" id="CHEBI:15361"/>
        <dbReference type="ChEBI" id="CHEBI:15378"/>
        <dbReference type="ChEBI" id="CHEBI:16526"/>
        <dbReference type="ChEBI" id="CHEBI:58476"/>
        <dbReference type="EC" id="2.2.1.6"/>
    </reaction>
</comment>
<dbReference type="GO" id="GO:0030976">
    <property type="term" value="F:thiamine pyrophosphate binding"/>
    <property type="evidence" value="ECO:0007669"/>
    <property type="project" value="UniProtKB-UniRule"/>
</dbReference>
<keyword evidence="6" id="KW-0285">Flavoprotein</keyword>
<evidence type="ECO:0000313" key="19">
    <source>
        <dbReference type="EMBL" id="SFH03942.1"/>
    </source>
</evidence>
<dbReference type="SUPFAM" id="SSF52518">
    <property type="entry name" value="Thiamin diphosphate-binding fold (THDP-binding)"/>
    <property type="match status" value="2"/>
</dbReference>
<dbReference type="RefSeq" id="WP_092472905.1">
    <property type="nucleotide sequence ID" value="NZ_FOOX01000014.1"/>
</dbReference>
<dbReference type="CDD" id="cd07035">
    <property type="entry name" value="TPP_PYR_POX_like"/>
    <property type="match status" value="1"/>
</dbReference>
<feature type="domain" description="Thiamine pyrophosphate enzyme N-terminal TPP-binding" evidence="18">
    <location>
        <begin position="4"/>
        <end position="117"/>
    </location>
</feature>
<dbReference type="OrthoDB" id="4494979at2"/>
<organism evidence="19 20">
    <name type="scientific">Desulfotruncus arcticus DSM 17038</name>
    <dbReference type="NCBI Taxonomy" id="1121424"/>
    <lineage>
        <taxon>Bacteria</taxon>
        <taxon>Bacillati</taxon>
        <taxon>Bacillota</taxon>
        <taxon>Clostridia</taxon>
        <taxon>Eubacteriales</taxon>
        <taxon>Desulfallaceae</taxon>
        <taxon>Desulfotruncus</taxon>
    </lineage>
</organism>
<proteinExistence type="inferred from homology"/>
<dbReference type="InterPro" id="IPR029035">
    <property type="entry name" value="DHS-like_NAD/FAD-binding_dom"/>
</dbReference>
<dbReference type="PANTHER" id="PTHR18968">
    <property type="entry name" value="THIAMINE PYROPHOSPHATE ENZYMES"/>
    <property type="match status" value="1"/>
</dbReference>
<dbReference type="NCBIfam" id="TIGR00118">
    <property type="entry name" value="acolac_lg"/>
    <property type="match status" value="1"/>
</dbReference>
<dbReference type="InterPro" id="IPR012000">
    <property type="entry name" value="Thiamin_PyroP_enz_cen_dom"/>
</dbReference>
<dbReference type="GO" id="GO:0009099">
    <property type="term" value="P:L-valine biosynthetic process"/>
    <property type="evidence" value="ECO:0007669"/>
    <property type="project" value="UniProtKB-UniPathway"/>
</dbReference>
<keyword evidence="9" id="KW-0274">FAD</keyword>
<comment type="pathway">
    <text evidence="1 14">Amino-acid biosynthesis; L-isoleucine biosynthesis; L-isoleucine from 2-oxobutanoate: step 1/4.</text>
</comment>
<dbReference type="Pfam" id="PF02775">
    <property type="entry name" value="TPP_enzyme_C"/>
    <property type="match status" value="1"/>
</dbReference>
<dbReference type="SUPFAM" id="SSF52467">
    <property type="entry name" value="DHS-like NAD/FAD-binding domain"/>
    <property type="match status" value="1"/>
</dbReference>
<comment type="cofactor">
    <cofactor evidence="14">
        <name>Mg(2+)</name>
        <dbReference type="ChEBI" id="CHEBI:18420"/>
    </cofactor>
    <text evidence="14">Binds 1 Mg(2+) ion per subunit.</text>
</comment>
<protein>
    <recommendedName>
        <fullName evidence="4 14">Acetolactate synthase</fullName>
        <ecNumber evidence="4 14">2.2.1.6</ecNumber>
    </recommendedName>
</protein>
<evidence type="ECO:0000256" key="10">
    <source>
        <dbReference type="ARBA" id="ARBA00022842"/>
    </source>
</evidence>
<accession>A0A1I2WRW4</accession>
<evidence type="ECO:0000256" key="2">
    <source>
        <dbReference type="ARBA" id="ARBA00005025"/>
    </source>
</evidence>
<dbReference type="UniPathway" id="UPA00047">
    <property type="reaction ID" value="UER00055"/>
</dbReference>
<feature type="region of interest" description="Disordered" evidence="15">
    <location>
        <begin position="166"/>
        <end position="186"/>
    </location>
</feature>
<evidence type="ECO:0000256" key="11">
    <source>
        <dbReference type="ARBA" id="ARBA00023052"/>
    </source>
</evidence>
<dbReference type="Pfam" id="PF02776">
    <property type="entry name" value="TPP_enzyme_N"/>
    <property type="match status" value="1"/>
</dbReference>
<keyword evidence="20" id="KW-1185">Reference proteome</keyword>
<dbReference type="FunFam" id="3.40.50.970:FF:000007">
    <property type="entry name" value="Acetolactate synthase"/>
    <property type="match status" value="1"/>
</dbReference>
<evidence type="ECO:0000259" key="16">
    <source>
        <dbReference type="Pfam" id="PF00205"/>
    </source>
</evidence>
<dbReference type="UniPathway" id="UPA00049">
    <property type="reaction ID" value="UER00059"/>
</dbReference>